<evidence type="ECO:0000256" key="3">
    <source>
        <dbReference type="ARBA" id="ARBA00022840"/>
    </source>
</evidence>
<dbReference type="Pfam" id="PF00582">
    <property type="entry name" value="Usp"/>
    <property type="match status" value="2"/>
</dbReference>
<feature type="domain" description="UspA" evidence="4">
    <location>
        <begin position="1"/>
        <end position="134"/>
    </location>
</feature>
<name>A0ABR8S5R9_9MICO</name>
<sequence length="280" mass="29120">MSDTIVVGVTEASVTKRAIDWAVRRAVHRRQQIELVSVVGGAIGAVGEGSVMETVLDATRRMLDEEAARISDAGVRVTTRVAAGNPVNVLNEASAQAALLVIGSDYRGPGAGPARGAHGIRIVAGAKCPVVVVPDIDIHDRTGVVVGVDGSPVSEGAIAFAAAEADRLGEPLIAVSVWTPVSAPRNSAMVYPELYLSNMQRTAEENLALSLGGLRAQYPDLVIDARAVKGYPSAVINTLAADAKLAVIGTHGRNAVTRFLLGSISHEVLQRLATVTVVSR</sequence>
<dbReference type="PANTHER" id="PTHR46268">
    <property type="entry name" value="STRESS RESPONSE PROTEIN NHAX"/>
    <property type="match status" value="1"/>
</dbReference>
<dbReference type="Gene3D" id="3.40.50.620">
    <property type="entry name" value="HUPs"/>
    <property type="match status" value="2"/>
</dbReference>
<evidence type="ECO:0000256" key="1">
    <source>
        <dbReference type="ARBA" id="ARBA00008791"/>
    </source>
</evidence>
<evidence type="ECO:0000259" key="4">
    <source>
        <dbReference type="Pfam" id="PF00582"/>
    </source>
</evidence>
<evidence type="ECO:0000313" key="5">
    <source>
        <dbReference type="EMBL" id="MBD7958828.1"/>
    </source>
</evidence>
<keyword evidence="2" id="KW-0547">Nucleotide-binding</keyword>
<comment type="caution">
    <text evidence="5">The sequence shown here is derived from an EMBL/GenBank/DDBJ whole genome shotgun (WGS) entry which is preliminary data.</text>
</comment>
<dbReference type="RefSeq" id="WP_191720022.1">
    <property type="nucleotide sequence ID" value="NZ_JACSQP010000014.1"/>
</dbReference>
<accession>A0ABR8S5R9</accession>
<dbReference type="PRINTS" id="PR01438">
    <property type="entry name" value="UNVRSLSTRESS"/>
</dbReference>
<reference evidence="5 6" key="1">
    <citation type="submission" date="2020-08" db="EMBL/GenBank/DDBJ databases">
        <title>A Genomic Blueprint of the Chicken Gut Microbiome.</title>
        <authorList>
            <person name="Gilroy R."/>
            <person name="Ravi A."/>
            <person name="Getino M."/>
            <person name="Pursley I."/>
            <person name="Horton D.L."/>
            <person name="Alikhan N.-F."/>
            <person name="Baker D."/>
            <person name="Gharbi K."/>
            <person name="Hall N."/>
            <person name="Watson M."/>
            <person name="Adriaenssens E.M."/>
            <person name="Foster-Nyarko E."/>
            <person name="Jarju S."/>
            <person name="Secka A."/>
            <person name="Antonio M."/>
            <person name="Oren A."/>
            <person name="Chaudhuri R."/>
            <person name="La Ragione R.M."/>
            <person name="Hildebrand F."/>
            <person name="Pallen M.J."/>
        </authorList>
    </citation>
    <scope>NUCLEOTIDE SEQUENCE [LARGE SCALE GENOMIC DNA]</scope>
    <source>
        <strain evidence="5 6">Sa4CUA7</strain>
    </source>
</reference>
<comment type="similarity">
    <text evidence="1">Belongs to the universal stress protein A family.</text>
</comment>
<evidence type="ECO:0000256" key="2">
    <source>
        <dbReference type="ARBA" id="ARBA00022741"/>
    </source>
</evidence>
<protein>
    <submittedName>
        <fullName evidence="5">Universal stress protein</fullName>
    </submittedName>
</protein>
<keyword evidence="6" id="KW-1185">Reference proteome</keyword>
<keyword evidence="3" id="KW-0067">ATP-binding</keyword>
<dbReference type="InterPro" id="IPR006015">
    <property type="entry name" value="Universal_stress_UspA"/>
</dbReference>
<dbReference type="PANTHER" id="PTHR46268:SF27">
    <property type="entry name" value="UNIVERSAL STRESS PROTEIN RV2623"/>
    <property type="match status" value="1"/>
</dbReference>
<dbReference type="InterPro" id="IPR006016">
    <property type="entry name" value="UspA"/>
</dbReference>
<evidence type="ECO:0000313" key="6">
    <source>
        <dbReference type="Proteomes" id="UP000648352"/>
    </source>
</evidence>
<dbReference type="EMBL" id="JACSQP010000014">
    <property type="protein sequence ID" value="MBD7958828.1"/>
    <property type="molecule type" value="Genomic_DNA"/>
</dbReference>
<dbReference type="SUPFAM" id="SSF52402">
    <property type="entry name" value="Adenine nucleotide alpha hydrolases-like"/>
    <property type="match status" value="2"/>
</dbReference>
<organism evidence="5 6">
    <name type="scientific">Microbacterium pullorum</name>
    <dbReference type="NCBI Taxonomy" id="2762236"/>
    <lineage>
        <taxon>Bacteria</taxon>
        <taxon>Bacillati</taxon>
        <taxon>Actinomycetota</taxon>
        <taxon>Actinomycetes</taxon>
        <taxon>Micrococcales</taxon>
        <taxon>Microbacteriaceae</taxon>
        <taxon>Microbacterium</taxon>
    </lineage>
</organism>
<feature type="domain" description="UspA" evidence="4">
    <location>
        <begin position="144"/>
        <end position="273"/>
    </location>
</feature>
<gene>
    <name evidence="5" type="ORF">H9651_14395</name>
</gene>
<dbReference type="Proteomes" id="UP000648352">
    <property type="component" value="Unassembled WGS sequence"/>
</dbReference>
<dbReference type="InterPro" id="IPR014729">
    <property type="entry name" value="Rossmann-like_a/b/a_fold"/>
</dbReference>
<proteinExistence type="inferred from homology"/>